<dbReference type="PROSITE" id="PS50970">
    <property type="entry name" value="HCY"/>
    <property type="match status" value="1"/>
</dbReference>
<gene>
    <name evidence="5" type="ORF">CTAYLR_008579</name>
</gene>
<evidence type="ECO:0000313" key="6">
    <source>
        <dbReference type="Proteomes" id="UP001230188"/>
    </source>
</evidence>
<dbReference type="AlphaFoldDB" id="A0AAD7XMJ0"/>
<feature type="domain" description="Hcy-binding" evidence="4">
    <location>
        <begin position="1"/>
        <end position="303"/>
    </location>
</feature>
<protein>
    <recommendedName>
        <fullName evidence="4">Hcy-binding domain-containing protein</fullName>
    </recommendedName>
</protein>
<keyword evidence="6" id="KW-1185">Reference proteome</keyword>
<dbReference type="Gene3D" id="3.20.20.330">
    <property type="entry name" value="Homocysteine-binding-like domain"/>
    <property type="match status" value="1"/>
</dbReference>
<name>A0AAD7XMJ0_9STRA</name>
<evidence type="ECO:0000256" key="1">
    <source>
        <dbReference type="ARBA" id="ARBA00022603"/>
    </source>
</evidence>
<comment type="caution">
    <text evidence="5">The sequence shown here is derived from an EMBL/GenBank/DDBJ whole genome shotgun (WGS) entry which is preliminary data.</text>
</comment>
<dbReference type="GO" id="GO:0008168">
    <property type="term" value="F:methyltransferase activity"/>
    <property type="evidence" value="ECO:0007669"/>
    <property type="project" value="UniProtKB-UniRule"/>
</dbReference>
<dbReference type="PANTHER" id="PTHR11103">
    <property type="entry name" value="SLR1189 PROTEIN"/>
    <property type="match status" value="1"/>
</dbReference>
<evidence type="ECO:0000256" key="2">
    <source>
        <dbReference type="ARBA" id="ARBA00022679"/>
    </source>
</evidence>
<organism evidence="5 6">
    <name type="scientific">Chrysophaeum taylorii</name>
    <dbReference type="NCBI Taxonomy" id="2483200"/>
    <lineage>
        <taxon>Eukaryota</taxon>
        <taxon>Sar</taxon>
        <taxon>Stramenopiles</taxon>
        <taxon>Ochrophyta</taxon>
        <taxon>Pelagophyceae</taxon>
        <taxon>Pelagomonadales</taxon>
        <taxon>Pelagomonadaceae</taxon>
        <taxon>Chrysophaeum</taxon>
    </lineage>
</organism>
<dbReference type="GO" id="GO:0046872">
    <property type="term" value="F:metal ion binding"/>
    <property type="evidence" value="ECO:0007669"/>
    <property type="project" value="UniProtKB-KW"/>
</dbReference>
<dbReference type="Proteomes" id="UP001230188">
    <property type="component" value="Unassembled WGS sequence"/>
</dbReference>
<keyword evidence="2 3" id="KW-0808">Transferase</keyword>
<evidence type="ECO:0000256" key="3">
    <source>
        <dbReference type="PROSITE-ProRule" id="PRU00333"/>
    </source>
</evidence>
<dbReference type="PANTHER" id="PTHR11103:SF18">
    <property type="entry name" value="SLR1189 PROTEIN"/>
    <property type="match status" value="1"/>
</dbReference>
<feature type="binding site" evidence="3">
    <location>
        <position position="289"/>
    </location>
    <ligand>
        <name>Zn(2+)</name>
        <dbReference type="ChEBI" id="CHEBI:29105"/>
    </ligand>
</feature>
<dbReference type="InterPro" id="IPR036589">
    <property type="entry name" value="HCY_dom_sf"/>
</dbReference>
<sequence>MIKILDGGFGHEFKRRHGDEDFFGGARACISEPELVTEVHRAFAEAIESEWSGEKIATTNSFVATPYHVARHKSELDYREVATRAAMCARGCGRVAGCLPPLGECYAPTVADPRVYVEIARALVVRGGASLLLAETLSSSAEALAAVRAAESVDADLWVCFTLADDATSRLRGGEALGSALRAVVEAARRSPARLRGLGINCCAPDAIDAALPTLVGVARYEADMEAIVYGNGFRATTSEWLETVGRPDCATSLRQTTVFDGDLISVESYAREALGWARRGATVVGGCCGITPNHMKAVAREVGRFSRGDPEGALDAVAALTANLVAHDMWFARRHGEELVVPRVLYRALADPREPLEHLLHLPEGSTFSSWFHEIDRSKFNDFFATPTDEPNRLPAFVVHNTCADLFAAFLDVVRPEPLPTTTTTTKAQVLALAMARHDRLGAKSHARRLPVGVLDRVFQALYDPIPPPDWSRGFYFERAAGDNVVVGVGIVTPSGFVVGFEAVF</sequence>
<dbReference type="GO" id="GO:0032259">
    <property type="term" value="P:methylation"/>
    <property type="evidence" value="ECO:0007669"/>
    <property type="project" value="UniProtKB-KW"/>
</dbReference>
<evidence type="ECO:0000313" key="5">
    <source>
        <dbReference type="EMBL" id="KAJ8604165.1"/>
    </source>
</evidence>
<keyword evidence="1 3" id="KW-0489">Methyltransferase</keyword>
<keyword evidence="3" id="KW-0479">Metal-binding</keyword>
<dbReference type="Pfam" id="PF02574">
    <property type="entry name" value="S-methyl_trans"/>
    <property type="match status" value="1"/>
</dbReference>
<dbReference type="SUPFAM" id="SSF82282">
    <property type="entry name" value="Homocysteine S-methyltransferase"/>
    <property type="match status" value="1"/>
</dbReference>
<proteinExistence type="predicted"/>
<feature type="binding site" evidence="3">
    <location>
        <position position="288"/>
    </location>
    <ligand>
        <name>Zn(2+)</name>
        <dbReference type="ChEBI" id="CHEBI:29105"/>
    </ligand>
</feature>
<feature type="binding site" evidence="3">
    <location>
        <position position="202"/>
    </location>
    <ligand>
        <name>Zn(2+)</name>
        <dbReference type="ChEBI" id="CHEBI:29105"/>
    </ligand>
</feature>
<accession>A0AAD7XMJ0</accession>
<evidence type="ECO:0000259" key="4">
    <source>
        <dbReference type="PROSITE" id="PS50970"/>
    </source>
</evidence>
<dbReference type="EMBL" id="JAQMWT010000339">
    <property type="protein sequence ID" value="KAJ8604165.1"/>
    <property type="molecule type" value="Genomic_DNA"/>
</dbReference>
<keyword evidence="3" id="KW-0862">Zinc</keyword>
<dbReference type="InterPro" id="IPR003726">
    <property type="entry name" value="HCY_dom"/>
</dbReference>
<reference evidence="5" key="1">
    <citation type="submission" date="2023-01" db="EMBL/GenBank/DDBJ databases">
        <title>Metagenome sequencing of chrysophaentin producing Chrysophaeum taylorii.</title>
        <authorList>
            <person name="Davison J."/>
            <person name="Bewley C."/>
        </authorList>
    </citation>
    <scope>NUCLEOTIDE SEQUENCE</scope>
    <source>
        <strain evidence="5">NIES-1699</strain>
    </source>
</reference>
<comment type="cofactor">
    <cofactor evidence="3">
        <name>Zn(2+)</name>
        <dbReference type="ChEBI" id="CHEBI:29105"/>
    </cofactor>
</comment>